<dbReference type="InterPro" id="IPR019794">
    <property type="entry name" value="Peroxidases_AS"/>
</dbReference>
<feature type="domain" description="Plant heme peroxidase family profile" evidence="16">
    <location>
        <begin position="35"/>
        <end position="342"/>
    </location>
</feature>
<dbReference type="OMA" id="FMENASK"/>
<dbReference type="eggNOG" id="ENOG502QPX7">
    <property type="taxonomic scope" value="Eukaryota"/>
</dbReference>
<name>I1HM84_BRADI</name>
<feature type="binding site" evidence="12">
    <location>
        <position position="269"/>
    </location>
    <ligand>
        <name>Ca(2+)</name>
        <dbReference type="ChEBI" id="CHEBI:29108"/>
        <label>2</label>
    </ligand>
</feature>
<feature type="binding site" evidence="12">
    <location>
        <position position="70"/>
    </location>
    <ligand>
        <name>Ca(2+)</name>
        <dbReference type="ChEBI" id="CHEBI:29108"/>
        <label>1</label>
    </ligand>
</feature>
<evidence type="ECO:0000256" key="5">
    <source>
        <dbReference type="ARBA" id="ARBA00022723"/>
    </source>
</evidence>
<dbReference type="GO" id="GO:0009505">
    <property type="term" value="C:plant-type cell wall"/>
    <property type="evidence" value="ECO:0000318"/>
    <property type="project" value="GO_Central"/>
</dbReference>
<comment type="similarity">
    <text evidence="15">Belongs to the peroxidase family. Classical plant (class III) peroxidase subfamily.</text>
</comment>
<evidence type="ECO:0000256" key="14">
    <source>
        <dbReference type="PIRSR" id="PIRSR600823-5"/>
    </source>
</evidence>
<dbReference type="RefSeq" id="XP_010231759.1">
    <property type="nucleotide sequence ID" value="XM_010233457.2"/>
</dbReference>
<dbReference type="FunFam" id="1.10.520.10:FF:000015">
    <property type="entry name" value="Peroxidase"/>
    <property type="match status" value="1"/>
</dbReference>
<keyword evidence="9 15" id="KW-0376">Hydrogen peroxide</keyword>
<keyword evidence="14" id="KW-1015">Disulfide bond</keyword>
<dbReference type="GO" id="GO:0020037">
    <property type="term" value="F:heme binding"/>
    <property type="evidence" value="ECO:0007669"/>
    <property type="project" value="UniProtKB-UniRule"/>
</dbReference>
<dbReference type="GO" id="GO:0046872">
    <property type="term" value="F:metal ion binding"/>
    <property type="evidence" value="ECO:0007669"/>
    <property type="project" value="UniProtKB-UniRule"/>
</dbReference>
<keyword evidence="8 12" id="KW-0408">Iron</keyword>
<feature type="binding site" evidence="12">
    <location>
        <position position="65"/>
    </location>
    <ligand>
        <name>Ca(2+)</name>
        <dbReference type="ChEBI" id="CHEBI:29108"/>
        <label>1</label>
    </ligand>
</feature>
<proteinExistence type="inferred from homology"/>
<dbReference type="InterPro" id="IPR000823">
    <property type="entry name" value="Peroxidase_pln"/>
</dbReference>
<comment type="similarity">
    <text evidence="2">Belongs to the peroxidase family. Ascorbate peroxidase subfamily.</text>
</comment>
<evidence type="ECO:0000256" key="3">
    <source>
        <dbReference type="ARBA" id="ARBA00022559"/>
    </source>
</evidence>
<protein>
    <recommendedName>
        <fullName evidence="15">Peroxidase</fullName>
        <ecNumber evidence="15">1.11.1.7</ecNumber>
    </recommendedName>
</protein>
<evidence type="ECO:0000256" key="12">
    <source>
        <dbReference type="PIRSR" id="PIRSR600823-3"/>
    </source>
</evidence>
<dbReference type="InterPro" id="IPR010255">
    <property type="entry name" value="Haem_peroxidase_sf"/>
</dbReference>
<evidence type="ECO:0000256" key="2">
    <source>
        <dbReference type="ARBA" id="ARBA00006873"/>
    </source>
</evidence>
<comment type="cofactor">
    <cofactor evidence="12 15">
        <name>heme b</name>
        <dbReference type="ChEBI" id="CHEBI:60344"/>
    </cofactor>
    <text evidence="12 15">Binds 1 heme b (iron(II)-protoporphyrin IX) group per subunit.</text>
</comment>
<keyword evidence="15" id="KW-0964">Secreted</keyword>
<dbReference type="Gramene" id="KQK07695">
    <property type="protein sequence ID" value="KQK07695"/>
    <property type="gene ID" value="BRADI_2g37067v3"/>
</dbReference>
<dbReference type="GO" id="GO:0006950">
    <property type="term" value="P:response to stress"/>
    <property type="evidence" value="ECO:0000318"/>
    <property type="project" value="GO_Central"/>
</dbReference>
<comment type="function">
    <text evidence="15">Removal of H(2)O(2), oxidation of toxic reductants, biosynthesis and degradation of lignin, suberization, auxin catabolism, response to environmental stresses such as wounding, pathogen attack and oxidative stress.</text>
</comment>
<dbReference type="Pfam" id="PF00141">
    <property type="entry name" value="peroxidase"/>
    <property type="match status" value="1"/>
</dbReference>
<feature type="disulfide bond" evidence="14">
    <location>
        <begin position="116"/>
        <end position="338"/>
    </location>
</feature>
<dbReference type="PROSITE" id="PS50873">
    <property type="entry name" value="PEROXIDASE_4"/>
    <property type="match status" value="1"/>
</dbReference>
<evidence type="ECO:0000256" key="15">
    <source>
        <dbReference type="RuleBase" id="RU362060"/>
    </source>
</evidence>
<sequence>MVRLNSGAVVLFLCLGLAFVSGQPAEAAGSKKDVDVEGTVRKEVAKAIKSNPRVGAALVRLLFHDCWVHGCDGSVLLDSNGSNNSSTEKRAENNIGLAGFDVIDTIKAKLGDNISCADIVVLAARDATDILSRGKIVYGVSTGRKDGVISTAAAADAVLPPSTLNFDQLKANFAAKNFTQRELVVLSGAHAIGVAHLSSFIDRLKPSTSTPISETYQKALGDHVKAQKKVQGTPDPAEMNNIRDMDLTFQNKSGYHPTRVNMTATAVLDNSYYSANLQNMVLFRSDWELRNDSSNAAGDAMEEFMENASKWFLLFGKAMAKLSELPAEGTRFEIRKNCRKTN</sequence>
<feature type="site" description="Transition state stabilizer" evidence="13">
    <location>
        <position position="60"/>
    </location>
</feature>
<evidence type="ECO:0000256" key="6">
    <source>
        <dbReference type="ARBA" id="ARBA00022837"/>
    </source>
</evidence>
<dbReference type="GO" id="GO:0140825">
    <property type="term" value="F:lactoperoxidase activity"/>
    <property type="evidence" value="ECO:0007669"/>
    <property type="project" value="UniProtKB-EC"/>
</dbReference>
<dbReference type="GO" id="GO:0006979">
    <property type="term" value="P:response to oxidative stress"/>
    <property type="evidence" value="ECO:0007669"/>
    <property type="project" value="UniProtKB-UniRule"/>
</dbReference>
<keyword evidence="5 12" id="KW-0479">Metal-binding</keyword>
<dbReference type="EC" id="1.11.1.7" evidence="15"/>
<evidence type="ECO:0000313" key="19">
    <source>
        <dbReference type="Proteomes" id="UP000008810"/>
    </source>
</evidence>
<evidence type="ECO:0000256" key="13">
    <source>
        <dbReference type="PIRSR" id="PIRSR600823-4"/>
    </source>
</evidence>
<dbReference type="SUPFAM" id="SSF48113">
    <property type="entry name" value="Heme-dependent peroxidases"/>
    <property type="match status" value="1"/>
</dbReference>
<dbReference type="PROSITE" id="PS00436">
    <property type="entry name" value="PEROXIDASE_2"/>
    <property type="match status" value="1"/>
</dbReference>
<reference evidence="17" key="2">
    <citation type="submission" date="2017-06" db="EMBL/GenBank/DDBJ databases">
        <title>WGS assembly of Brachypodium distachyon.</title>
        <authorList>
            <consortium name="The International Brachypodium Initiative"/>
            <person name="Lucas S."/>
            <person name="Harmon-Smith M."/>
            <person name="Lail K."/>
            <person name="Tice H."/>
            <person name="Grimwood J."/>
            <person name="Bruce D."/>
            <person name="Barry K."/>
            <person name="Shu S."/>
            <person name="Lindquist E."/>
            <person name="Wang M."/>
            <person name="Pitluck S."/>
            <person name="Vogel J.P."/>
            <person name="Garvin D.F."/>
            <person name="Mockler T.C."/>
            <person name="Schmutz J."/>
            <person name="Rokhsar D."/>
            <person name="Bevan M.W."/>
        </authorList>
    </citation>
    <scope>NUCLEOTIDE SEQUENCE</scope>
    <source>
        <strain evidence="17">Bd21</strain>
    </source>
</reference>
<feature type="binding site" evidence="12">
    <location>
        <position position="246"/>
    </location>
    <ligand>
        <name>Ca(2+)</name>
        <dbReference type="ChEBI" id="CHEBI:29108"/>
        <label>2</label>
    </ligand>
</feature>
<keyword evidence="19" id="KW-1185">Reference proteome</keyword>
<keyword evidence="7 15" id="KW-0560">Oxidoreductase</keyword>
<keyword evidence="4 15" id="KW-0349">Heme</keyword>
<evidence type="ECO:0000256" key="4">
    <source>
        <dbReference type="ARBA" id="ARBA00022617"/>
    </source>
</evidence>
<dbReference type="OrthoDB" id="2113341at2759"/>
<evidence type="ECO:0000259" key="16">
    <source>
        <dbReference type="PROSITE" id="PS50873"/>
    </source>
</evidence>
<feature type="signal peptide" evidence="15">
    <location>
        <begin position="1"/>
        <end position="22"/>
    </location>
</feature>
<dbReference type="EnsemblPlants" id="KQK07695">
    <property type="protein sequence ID" value="KQK07695"/>
    <property type="gene ID" value="BRADI_2g37067v3"/>
</dbReference>
<evidence type="ECO:0000256" key="9">
    <source>
        <dbReference type="ARBA" id="ARBA00023324"/>
    </source>
</evidence>
<keyword evidence="15" id="KW-0732">Signal</keyword>
<dbReference type="GO" id="GO:0042744">
    <property type="term" value="P:hydrogen peroxide catabolic process"/>
    <property type="evidence" value="ECO:0007669"/>
    <property type="project" value="UniProtKB-KW"/>
</dbReference>
<dbReference type="Gene3D" id="1.10.520.10">
    <property type="match status" value="1"/>
</dbReference>
<dbReference type="PRINTS" id="PR00461">
    <property type="entry name" value="PLPEROXIDASE"/>
</dbReference>
<dbReference type="Gene3D" id="1.10.420.10">
    <property type="entry name" value="Peroxidase, domain 2"/>
    <property type="match status" value="1"/>
</dbReference>
<comment type="subcellular location">
    <subcellularLocation>
        <location evidence="15">Secreted</location>
    </subcellularLocation>
</comment>
<dbReference type="EMBL" id="CM000881">
    <property type="protein sequence ID" value="KQK07695.1"/>
    <property type="molecule type" value="Genomic_DNA"/>
</dbReference>
<evidence type="ECO:0000256" key="7">
    <source>
        <dbReference type="ARBA" id="ARBA00023002"/>
    </source>
</evidence>
<dbReference type="AlphaFoldDB" id="I1HM84"/>
<dbReference type="PROSITE" id="PS00435">
    <property type="entry name" value="PEROXIDASE_1"/>
    <property type="match status" value="1"/>
</dbReference>
<comment type="catalytic activity">
    <reaction evidence="1 15">
        <text>2 a phenolic donor + H2O2 = 2 a phenolic radical donor + 2 H2O</text>
        <dbReference type="Rhea" id="RHEA:56136"/>
        <dbReference type="ChEBI" id="CHEBI:15377"/>
        <dbReference type="ChEBI" id="CHEBI:16240"/>
        <dbReference type="ChEBI" id="CHEBI:139520"/>
        <dbReference type="ChEBI" id="CHEBI:139521"/>
        <dbReference type="EC" id="1.11.1.7"/>
    </reaction>
</comment>
<dbReference type="GO" id="GO:0004601">
    <property type="term" value="F:peroxidase activity"/>
    <property type="evidence" value="ECO:0000318"/>
    <property type="project" value="GO_Central"/>
</dbReference>
<feature type="chain" id="PRO_5013982695" description="Peroxidase" evidence="15">
    <location>
        <begin position="23"/>
        <end position="342"/>
    </location>
</feature>
<feature type="binding site" evidence="12">
    <location>
        <position position="88"/>
    </location>
    <ligand>
        <name>Ca(2+)</name>
        <dbReference type="ChEBI" id="CHEBI:29108"/>
        <label>1</label>
    </ligand>
</feature>
<dbReference type="GeneID" id="104582763"/>
<feature type="binding site" evidence="12">
    <location>
        <position position="68"/>
    </location>
    <ligand>
        <name>Ca(2+)</name>
        <dbReference type="ChEBI" id="CHEBI:29108"/>
        <label>1</label>
    </ligand>
</feature>
<evidence type="ECO:0000313" key="17">
    <source>
        <dbReference type="EMBL" id="KQK07695.1"/>
    </source>
</evidence>
<comment type="cofactor">
    <cofactor evidence="12 15">
        <name>Ca(2+)</name>
        <dbReference type="ChEBI" id="CHEBI:29108"/>
    </cofactor>
    <text evidence="12 15">Binds 2 calcium ions per subunit.</text>
</comment>
<dbReference type="KEGG" id="bdi:104582763"/>
<reference evidence="18" key="3">
    <citation type="submission" date="2018-08" db="UniProtKB">
        <authorList>
            <consortium name="EnsemblPlants"/>
        </authorList>
    </citation>
    <scope>IDENTIFICATION</scope>
    <source>
        <strain evidence="18">cv. Bd21</strain>
    </source>
</reference>
<gene>
    <name evidence="18" type="primary">LOC104582763</name>
    <name evidence="17" type="ORF">BRADI_2g37067v3</name>
</gene>
<dbReference type="InterPro" id="IPR019793">
    <property type="entry name" value="Peroxidases_heam-ligand_BS"/>
</dbReference>
<reference evidence="17 18" key="1">
    <citation type="journal article" date="2010" name="Nature">
        <title>Genome sequencing and analysis of the model grass Brachypodium distachyon.</title>
        <authorList>
            <consortium name="International Brachypodium Initiative"/>
        </authorList>
    </citation>
    <scope>NUCLEOTIDE SEQUENCE [LARGE SCALE GENOMIC DNA]</scope>
    <source>
        <strain evidence="17">Bd21</strain>
        <strain evidence="18">cv. Bd21</strain>
    </source>
</reference>
<dbReference type="Proteomes" id="UP000008810">
    <property type="component" value="Chromosome 2"/>
</dbReference>
<evidence type="ECO:0000256" key="8">
    <source>
        <dbReference type="ARBA" id="ARBA00023004"/>
    </source>
</evidence>
<feature type="binding site" evidence="11">
    <location>
        <position position="160"/>
    </location>
    <ligand>
        <name>substrate</name>
    </ligand>
</feature>
<dbReference type="PRINTS" id="PR00458">
    <property type="entry name" value="PEROXIDASE"/>
</dbReference>
<dbReference type="PANTHER" id="PTHR31235">
    <property type="entry name" value="PEROXIDASE 25-RELATED"/>
    <property type="match status" value="1"/>
</dbReference>
<keyword evidence="3 15" id="KW-0575">Peroxidase</keyword>
<evidence type="ECO:0000256" key="11">
    <source>
        <dbReference type="PIRSR" id="PIRSR600823-2"/>
    </source>
</evidence>
<keyword evidence="6 12" id="KW-0106">Calcium</keyword>
<dbReference type="InterPro" id="IPR002016">
    <property type="entry name" value="Haem_peroxidase"/>
</dbReference>
<evidence type="ECO:0000256" key="1">
    <source>
        <dbReference type="ARBA" id="ARBA00000189"/>
    </source>
</evidence>
<organism evidence="17">
    <name type="scientific">Brachypodium distachyon</name>
    <name type="common">Purple false brome</name>
    <name type="synonym">Trachynia distachya</name>
    <dbReference type="NCBI Taxonomy" id="15368"/>
    <lineage>
        <taxon>Eukaryota</taxon>
        <taxon>Viridiplantae</taxon>
        <taxon>Streptophyta</taxon>
        <taxon>Embryophyta</taxon>
        <taxon>Tracheophyta</taxon>
        <taxon>Spermatophyta</taxon>
        <taxon>Magnoliopsida</taxon>
        <taxon>Liliopsida</taxon>
        <taxon>Poales</taxon>
        <taxon>Poaceae</taxon>
        <taxon>BOP clade</taxon>
        <taxon>Pooideae</taxon>
        <taxon>Stipodae</taxon>
        <taxon>Brachypodieae</taxon>
        <taxon>Brachypodium</taxon>
    </lineage>
</organism>
<evidence type="ECO:0000256" key="10">
    <source>
        <dbReference type="PIRSR" id="PIRSR600823-1"/>
    </source>
</evidence>
<accession>I1HM84</accession>
<evidence type="ECO:0000313" key="18">
    <source>
        <dbReference type="EnsemblPlants" id="KQK07695"/>
    </source>
</evidence>
<feature type="disulfide bond" evidence="14">
    <location>
        <begin position="66"/>
        <end position="71"/>
    </location>
</feature>
<dbReference type="HOGENOM" id="CLU_010543_0_1_1"/>
<dbReference type="GO" id="GO:0005576">
    <property type="term" value="C:extracellular region"/>
    <property type="evidence" value="ECO:0007669"/>
    <property type="project" value="UniProtKB-SubCell"/>
</dbReference>
<feature type="binding site" evidence="12">
    <location>
        <position position="72"/>
    </location>
    <ligand>
        <name>Ca(2+)</name>
        <dbReference type="ChEBI" id="CHEBI:29108"/>
        <label>1</label>
    </ligand>
</feature>
<feature type="binding site" evidence="12">
    <location>
        <position position="74"/>
    </location>
    <ligand>
        <name>Ca(2+)</name>
        <dbReference type="ChEBI" id="CHEBI:29108"/>
        <label>1</label>
    </ligand>
</feature>
<feature type="active site" description="Proton acceptor" evidence="10">
    <location>
        <position position="64"/>
    </location>
</feature>
<feature type="binding site" description="axial binding residue" evidence="12">
    <location>
        <position position="190"/>
    </location>
    <ligand>
        <name>heme b</name>
        <dbReference type="ChEBI" id="CHEBI:60344"/>
    </ligand>
    <ligandPart>
        <name>Fe</name>
        <dbReference type="ChEBI" id="CHEBI:18248"/>
    </ligandPart>
</feature>